<reference evidence="2" key="1">
    <citation type="submission" date="2020-08" db="EMBL/GenBank/DDBJ databases">
        <title>Multicomponent nature underlies the extraordinary mechanical properties of spider dragline silk.</title>
        <authorList>
            <person name="Kono N."/>
            <person name="Nakamura H."/>
            <person name="Mori M."/>
            <person name="Yoshida Y."/>
            <person name="Ohtoshi R."/>
            <person name="Malay A.D."/>
            <person name="Moran D.A.P."/>
            <person name="Tomita M."/>
            <person name="Numata K."/>
            <person name="Arakawa K."/>
        </authorList>
    </citation>
    <scope>NUCLEOTIDE SEQUENCE</scope>
</reference>
<accession>A0A8X6PAJ7</accession>
<proteinExistence type="predicted"/>
<feature type="chain" id="PRO_5036462499" description="Secreted protein" evidence="1">
    <location>
        <begin position="17"/>
        <end position="101"/>
    </location>
</feature>
<comment type="caution">
    <text evidence="2">The sequence shown here is derived from an EMBL/GenBank/DDBJ whole genome shotgun (WGS) entry which is preliminary data.</text>
</comment>
<sequence length="101" mass="11427">MSRVKTLWVVFLVSNGMICPPRICPGSKQNAEHVAWQSLPRTAIRVGNLLVQRRITVNAYSPFLPDLAPVDLFLFPRLKGVIHRHTTRDISDSIDPKRSLP</sequence>
<gene>
    <name evidence="2" type="ORF">NPIL_52511</name>
</gene>
<evidence type="ECO:0000313" key="3">
    <source>
        <dbReference type="Proteomes" id="UP000887013"/>
    </source>
</evidence>
<dbReference type="OrthoDB" id="6594036at2759"/>
<dbReference type="Proteomes" id="UP000887013">
    <property type="component" value="Unassembled WGS sequence"/>
</dbReference>
<dbReference type="AlphaFoldDB" id="A0A8X6PAJ7"/>
<evidence type="ECO:0000256" key="1">
    <source>
        <dbReference type="SAM" id="SignalP"/>
    </source>
</evidence>
<name>A0A8X6PAJ7_NEPPI</name>
<protein>
    <recommendedName>
        <fullName evidence="4">Secreted protein</fullName>
    </recommendedName>
</protein>
<keyword evidence="3" id="KW-1185">Reference proteome</keyword>
<keyword evidence="1" id="KW-0732">Signal</keyword>
<feature type="signal peptide" evidence="1">
    <location>
        <begin position="1"/>
        <end position="16"/>
    </location>
</feature>
<evidence type="ECO:0008006" key="4">
    <source>
        <dbReference type="Google" id="ProtNLM"/>
    </source>
</evidence>
<organism evidence="2 3">
    <name type="scientific">Nephila pilipes</name>
    <name type="common">Giant wood spider</name>
    <name type="synonym">Nephila maculata</name>
    <dbReference type="NCBI Taxonomy" id="299642"/>
    <lineage>
        <taxon>Eukaryota</taxon>
        <taxon>Metazoa</taxon>
        <taxon>Ecdysozoa</taxon>
        <taxon>Arthropoda</taxon>
        <taxon>Chelicerata</taxon>
        <taxon>Arachnida</taxon>
        <taxon>Araneae</taxon>
        <taxon>Araneomorphae</taxon>
        <taxon>Entelegynae</taxon>
        <taxon>Araneoidea</taxon>
        <taxon>Nephilidae</taxon>
        <taxon>Nephila</taxon>
    </lineage>
</organism>
<dbReference type="EMBL" id="BMAW01113295">
    <property type="protein sequence ID" value="GFT56365.1"/>
    <property type="molecule type" value="Genomic_DNA"/>
</dbReference>
<evidence type="ECO:0000313" key="2">
    <source>
        <dbReference type="EMBL" id="GFT56365.1"/>
    </source>
</evidence>